<dbReference type="InterPro" id="IPR017946">
    <property type="entry name" value="PLC-like_Pdiesterase_TIM-brl"/>
</dbReference>
<dbReference type="PANTHER" id="PTHR13593:SF146">
    <property type="entry name" value="PLC-LIKE PHOSPHODIESTERASE"/>
    <property type="match status" value="1"/>
</dbReference>
<feature type="chain" id="PRO_5008266163" description="PI-PLC X domain-containing protein 1" evidence="1">
    <location>
        <begin position="24"/>
        <end position="297"/>
    </location>
</feature>
<evidence type="ECO:0000313" key="3">
    <source>
        <dbReference type="Proteomes" id="UP000078576"/>
    </source>
</evidence>
<dbReference type="Pfam" id="PF26146">
    <property type="entry name" value="PI-PLC_X"/>
    <property type="match status" value="1"/>
</dbReference>
<protein>
    <recommendedName>
        <fullName evidence="4">PI-PLC X domain-containing protein 1</fullName>
    </recommendedName>
</protein>
<dbReference type="InterPro" id="IPR051057">
    <property type="entry name" value="PI-PLC_domain"/>
</dbReference>
<dbReference type="OrthoDB" id="7984201at2759"/>
<dbReference type="Gene3D" id="3.20.20.190">
    <property type="entry name" value="Phosphatidylinositol (PI) phosphodiesterase"/>
    <property type="match status" value="1"/>
</dbReference>
<evidence type="ECO:0000313" key="2">
    <source>
        <dbReference type="EMBL" id="KUI59090.1"/>
    </source>
</evidence>
<dbReference type="PANTHER" id="PTHR13593">
    <property type="match status" value="1"/>
</dbReference>
<evidence type="ECO:0000256" key="1">
    <source>
        <dbReference type="SAM" id="SignalP"/>
    </source>
</evidence>
<dbReference type="STRING" id="694573.A0A194V549"/>
<dbReference type="AlphaFoldDB" id="A0A194V549"/>
<feature type="signal peptide" evidence="1">
    <location>
        <begin position="1"/>
        <end position="23"/>
    </location>
</feature>
<dbReference type="SUPFAM" id="SSF51695">
    <property type="entry name" value="PLC-like phosphodiesterases"/>
    <property type="match status" value="1"/>
</dbReference>
<evidence type="ECO:0008006" key="4">
    <source>
        <dbReference type="Google" id="ProtNLM"/>
    </source>
</evidence>
<reference evidence="3" key="1">
    <citation type="submission" date="2014-12" db="EMBL/GenBank/DDBJ databases">
        <title>Genome Sequence of Valsa Canker Pathogens Uncovers a Specific Adaption of Colonization on Woody Bark.</title>
        <authorList>
            <person name="Yin Z."/>
            <person name="Liu H."/>
            <person name="Gao X."/>
            <person name="Li Z."/>
            <person name="Song N."/>
            <person name="Ke X."/>
            <person name="Dai Q."/>
            <person name="Wu Y."/>
            <person name="Sun Y."/>
            <person name="Xu J.-R."/>
            <person name="Kang Z.K."/>
            <person name="Wang L."/>
            <person name="Huang L."/>
        </authorList>
    </citation>
    <scope>NUCLEOTIDE SEQUENCE [LARGE SCALE GENOMIC DNA]</scope>
    <source>
        <strain evidence="3">SXYL134</strain>
    </source>
</reference>
<dbReference type="Proteomes" id="UP000078576">
    <property type="component" value="Unassembled WGS sequence"/>
</dbReference>
<organism evidence="2 3">
    <name type="scientific">Cytospora mali</name>
    <name type="common">Apple Valsa canker fungus</name>
    <name type="synonym">Valsa mali</name>
    <dbReference type="NCBI Taxonomy" id="578113"/>
    <lineage>
        <taxon>Eukaryota</taxon>
        <taxon>Fungi</taxon>
        <taxon>Dikarya</taxon>
        <taxon>Ascomycota</taxon>
        <taxon>Pezizomycotina</taxon>
        <taxon>Sordariomycetes</taxon>
        <taxon>Sordariomycetidae</taxon>
        <taxon>Diaporthales</taxon>
        <taxon>Cytosporaceae</taxon>
        <taxon>Cytospora</taxon>
    </lineage>
</organism>
<dbReference type="EMBL" id="KN714724">
    <property type="protein sequence ID" value="KUI59090.1"/>
    <property type="molecule type" value="Genomic_DNA"/>
</dbReference>
<dbReference type="GO" id="GO:0006629">
    <property type="term" value="P:lipid metabolic process"/>
    <property type="evidence" value="ECO:0007669"/>
    <property type="project" value="InterPro"/>
</dbReference>
<accession>A0A194V549</accession>
<name>A0A194V549_CYTMA</name>
<gene>
    <name evidence="2" type="ORF">VP1G_06323</name>
</gene>
<dbReference type="GO" id="GO:0008081">
    <property type="term" value="F:phosphoric diester hydrolase activity"/>
    <property type="evidence" value="ECO:0007669"/>
    <property type="project" value="InterPro"/>
</dbReference>
<keyword evidence="3" id="KW-1185">Reference proteome</keyword>
<sequence>MHSVTPILLVLALALAFAHSALAASVCNGYAGLCDKLYSNVTFIGSHDSAFVGILPTDNQFKSVSNQLSEGVRFLQAQTHNDDGTIELCHTSCTEKNAGSLEDYLVTIATFLDDNPNEVLTLLLTNQDGIAAADFAAAFVAAGADTYAYSPGSTLTMSEWPTLGDLIDAGTRLVVFMDYPADNSVSYILAEFTSYIFETPYDTTDSSFPECSINRPSGASADGRMYLVNHYLDYSLFGIDIPNQLAASTTNGEASILKQVSICTGLYGRNPNFILLDWISVGDAMTVQAYLNGAGSL</sequence>
<keyword evidence="1" id="KW-0732">Signal</keyword>
<proteinExistence type="predicted"/>